<dbReference type="PANTHER" id="PTHR43133:SF8">
    <property type="entry name" value="RNA POLYMERASE SIGMA FACTOR HI_1459-RELATED"/>
    <property type="match status" value="1"/>
</dbReference>
<keyword evidence="3" id="KW-0731">Sigma factor</keyword>
<dbReference type="EMBL" id="BK016180">
    <property type="protein sequence ID" value="DAG00345.1"/>
    <property type="molecule type" value="Genomic_DNA"/>
</dbReference>
<protein>
    <submittedName>
        <fullName evidence="8">RNA polymerase sigma factor</fullName>
    </submittedName>
</protein>
<keyword evidence="4" id="KW-0238">DNA-binding</keyword>
<keyword evidence="5" id="KW-0804">Transcription</keyword>
<comment type="similarity">
    <text evidence="1">Belongs to the sigma-70 factor family. ECF subfamily.</text>
</comment>
<dbReference type="Gene3D" id="1.10.10.10">
    <property type="entry name" value="Winged helix-like DNA-binding domain superfamily/Winged helix DNA-binding domain"/>
    <property type="match status" value="1"/>
</dbReference>
<dbReference type="InterPro" id="IPR039425">
    <property type="entry name" value="RNA_pol_sigma-70-like"/>
</dbReference>
<dbReference type="SUPFAM" id="SSF88946">
    <property type="entry name" value="Sigma2 domain of RNA polymerase sigma factors"/>
    <property type="match status" value="1"/>
</dbReference>
<evidence type="ECO:0000256" key="1">
    <source>
        <dbReference type="ARBA" id="ARBA00010641"/>
    </source>
</evidence>
<dbReference type="GO" id="GO:0003677">
    <property type="term" value="F:DNA binding"/>
    <property type="evidence" value="ECO:0007669"/>
    <property type="project" value="UniProtKB-KW"/>
</dbReference>
<evidence type="ECO:0000256" key="3">
    <source>
        <dbReference type="ARBA" id="ARBA00023082"/>
    </source>
</evidence>
<dbReference type="SUPFAM" id="SSF88659">
    <property type="entry name" value="Sigma3 and sigma4 domains of RNA polymerase sigma factors"/>
    <property type="match status" value="1"/>
</dbReference>
<dbReference type="InterPro" id="IPR013249">
    <property type="entry name" value="RNA_pol_sigma70_r4_t2"/>
</dbReference>
<feature type="domain" description="RNA polymerase sigma-70 region 2" evidence="6">
    <location>
        <begin position="13"/>
        <end position="75"/>
    </location>
</feature>
<dbReference type="GO" id="GO:0006352">
    <property type="term" value="P:DNA-templated transcription initiation"/>
    <property type="evidence" value="ECO:0007669"/>
    <property type="project" value="InterPro"/>
</dbReference>
<evidence type="ECO:0000259" key="7">
    <source>
        <dbReference type="Pfam" id="PF08281"/>
    </source>
</evidence>
<reference evidence="8" key="1">
    <citation type="journal article" date="2021" name="Proc. Natl. Acad. Sci. U.S.A.">
        <title>A Catalog of Tens of Thousands of Viruses from Human Metagenomes Reveals Hidden Associations with Chronic Diseases.</title>
        <authorList>
            <person name="Tisza M.J."/>
            <person name="Buck C.B."/>
        </authorList>
    </citation>
    <scope>NUCLEOTIDE SEQUENCE</scope>
    <source>
        <strain evidence="8">Ct3r22</strain>
    </source>
</reference>
<dbReference type="Pfam" id="PF04542">
    <property type="entry name" value="Sigma70_r2"/>
    <property type="match status" value="1"/>
</dbReference>
<evidence type="ECO:0000256" key="5">
    <source>
        <dbReference type="ARBA" id="ARBA00023163"/>
    </source>
</evidence>
<accession>A0A8S5V0U0</accession>
<name>A0A8S5V0U0_9CAUD</name>
<evidence type="ECO:0000256" key="2">
    <source>
        <dbReference type="ARBA" id="ARBA00023015"/>
    </source>
</evidence>
<dbReference type="InterPro" id="IPR036388">
    <property type="entry name" value="WH-like_DNA-bd_sf"/>
</dbReference>
<dbReference type="InterPro" id="IPR013325">
    <property type="entry name" value="RNA_pol_sigma_r2"/>
</dbReference>
<evidence type="ECO:0000256" key="4">
    <source>
        <dbReference type="ARBA" id="ARBA00023125"/>
    </source>
</evidence>
<keyword evidence="2" id="KW-0805">Transcription regulation</keyword>
<dbReference type="Gene3D" id="1.10.1740.10">
    <property type="match status" value="1"/>
</dbReference>
<dbReference type="InterPro" id="IPR013324">
    <property type="entry name" value="RNA_pol_sigma_r3/r4-like"/>
</dbReference>
<dbReference type="InterPro" id="IPR014284">
    <property type="entry name" value="RNA_pol_sigma-70_dom"/>
</dbReference>
<evidence type="ECO:0000259" key="6">
    <source>
        <dbReference type="Pfam" id="PF04542"/>
    </source>
</evidence>
<sequence>MKEIIQEVVQKKYKYFYHYALELTCNIEEAQDIAQEAILNALSKYNQFSGNEKDCEKWITTIIRNLFINKYRQESNRQDQKYDEEDKEFIKDRCESKERLWTGEYEDLMKIIDGLDIPAIDKKCFLGYYNGYLYEEIAEILELPLGSIKSKMHSIRKKIINEYGTKY</sequence>
<dbReference type="InterPro" id="IPR007627">
    <property type="entry name" value="RNA_pol_sigma70_r2"/>
</dbReference>
<feature type="domain" description="RNA polymerase sigma factor 70 region 4 type 2" evidence="7">
    <location>
        <begin position="118"/>
        <end position="159"/>
    </location>
</feature>
<proteinExistence type="inferred from homology"/>
<organism evidence="8">
    <name type="scientific">Siphoviridae sp. ct3r22</name>
    <dbReference type="NCBI Taxonomy" id="2825325"/>
    <lineage>
        <taxon>Viruses</taxon>
        <taxon>Duplodnaviria</taxon>
        <taxon>Heunggongvirae</taxon>
        <taxon>Uroviricota</taxon>
        <taxon>Caudoviricetes</taxon>
    </lineage>
</organism>
<dbReference type="GO" id="GO:0016987">
    <property type="term" value="F:sigma factor activity"/>
    <property type="evidence" value="ECO:0007669"/>
    <property type="project" value="UniProtKB-KW"/>
</dbReference>
<dbReference type="Pfam" id="PF08281">
    <property type="entry name" value="Sigma70_r4_2"/>
    <property type="match status" value="1"/>
</dbReference>
<dbReference type="PANTHER" id="PTHR43133">
    <property type="entry name" value="RNA POLYMERASE ECF-TYPE SIGMA FACTO"/>
    <property type="match status" value="1"/>
</dbReference>
<evidence type="ECO:0000313" key="8">
    <source>
        <dbReference type="EMBL" id="DAG00345.1"/>
    </source>
</evidence>
<dbReference type="NCBIfam" id="TIGR02937">
    <property type="entry name" value="sigma70-ECF"/>
    <property type="match status" value="1"/>
</dbReference>